<feature type="non-terminal residue" evidence="2">
    <location>
        <position position="80"/>
    </location>
</feature>
<feature type="domain" description="Exoribonuclease Xrn1 D2/D3" evidence="1">
    <location>
        <begin position="3"/>
        <end position="79"/>
    </location>
</feature>
<protein>
    <recommendedName>
        <fullName evidence="1">Exoribonuclease Xrn1 D2/D3 domain-containing protein</fullName>
    </recommendedName>
</protein>
<dbReference type="Pfam" id="PF18334">
    <property type="entry name" value="XRN1_D2_D3"/>
    <property type="match status" value="1"/>
</dbReference>
<evidence type="ECO:0000313" key="2">
    <source>
        <dbReference type="EMBL" id="GFD60964.1"/>
    </source>
</evidence>
<evidence type="ECO:0000259" key="1">
    <source>
        <dbReference type="Pfam" id="PF18334"/>
    </source>
</evidence>
<dbReference type="InterPro" id="IPR041106">
    <property type="entry name" value="XRN1_D2_D3"/>
</dbReference>
<proteinExistence type="predicted"/>
<name>A0A699XZ61_TANCI</name>
<comment type="caution">
    <text evidence="2">The sequence shown here is derived from an EMBL/GenBank/DDBJ whole genome shotgun (WGS) entry which is preliminary data.</text>
</comment>
<dbReference type="AlphaFoldDB" id="A0A699XZ61"/>
<accession>A0A699XZ61</accession>
<dbReference type="EMBL" id="BKCJ011884957">
    <property type="protein sequence ID" value="GFD60964.1"/>
    <property type="molecule type" value="Genomic_DNA"/>
</dbReference>
<sequence>MMNPTGDGWEDTDFYPAEIAKQKVKEIGAWLKEVQTKSFEKVPLDAEQLDSDTVKAIEQAADANLALLQDVEMKKIGKVP</sequence>
<gene>
    <name evidence="2" type="ORF">Tci_932933</name>
</gene>
<organism evidence="2">
    <name type="scientific">Tanacetum cinerariifolium</name>
    <name type="common">Dalmatian daisy</name>
    <name type="synonym">Chrysanthemum cinerariifolium</name>
    <dbReference type="NCBI Taxonomy" id="118510"/>
    <lineage>
        <taxon>Eukaryota</taxon>
        <taxon>Viridiplantae</taxon>
        <taxon>Streptophyta</taxon>
        <taxon>Embryophyta</taxon>
        <taxon>Tracheophyta</taxon>
        <taxon>Spermatophyta</taxon>
        <taxon>Magnoliopsida</taxon>
        <taxon>eudicotyledons</taxon>
        <taxon>Gunneridae</taxon>
        <taxon>Pentapetalae</taxon>
        <taxon>asterids</taxon>
        <taxon>campanulids</taxon>
        <taxon>Asterales</taxon>
        <taxon>Asteraceae</taxon>
        <taxon>Asteroideae</taxon>
        <taxon>Anthemideae</taxon>
        <taxon>Anthemidinae</taxon>
        <taxon>Tanacetum</taxon>
    </lineage>
</organism>
<reference evidence="2" key="1">
    <citation type="journal article" date="2019" name="Sci. Rep.">
        <title>Draft genome of Tanacetum cinerariifolium, the natural source of mosquito coil.</title>
        <authorList>
            <person name="Yamashiro T."/>
            <person name="Shiraishi A."/>
            <person name="Satake H."/>
            <person name="Nakayama K."/>
        </authorList>
    </citation>
    <scope>NUCLEOTIDE SEQUENCE</scope>
</reference>